<gene>
    <name evidence="4" type="ORF">B0T10DRAFT_572930</name>
</gene>
<name>A0A9P8W3R3_9HYPO</name>
<sequence length="406" mass="43445">MSTLPELPINHVSAALDACANELRGVNRKIHDTPELCYEEVTAHDAIADFLETQGFSVTRHAYGIDTSFEAEYGSGGRLVIYCAEYDALPGIGHACGHNLIATSSIAGFVALAKTVKETGIDGRVRILGTPAEEGGAGKVKLLEAGAFKGDIAAAIMMHPTASHHFPAGFAALAGVKFVASLKTRVEFHGRPAHAGGEPWKGLNALDAAVAAYTNVSMMRQQLRPDERIHGVIEDGGKVPNVIPDYTRMNYYIRSPTVQRGEELMARVKSCFQAAATATGCTLNYISTPTYMDLRINNTLSAEFTQAMAQLGTKVIPRSEEPFTFSTDMGNVSYHVPTFHGAFGIPAPKDAMPHQPKFTEASGTDEAHDVAISCGKGMALLGWKVLTSEDVAAGAKRDFDSEDRVS</sequence>
<evidence type="ECO:0000313" key="4">
    <source>
        <dbReference type="EMBL" id="KAH6889461.1"/>
    </source>
</evidence>
<dbReference type="PIRSF" id="PIRSF037226">
    <property type="entry name" value="Amidohydrolase_ACY1L2_prd"/>
    <property type="match status" value="1"/>
</dbReference>
<dbReference type="CDD" id="cd05672">
    <property type="entry name" value="M20_ACY1L2-like"/>
    <property type="match status" value="1"/>
</dbReference>
<organism evidence="4 5">
    <name type="scientific">Thelonectria olida</name>
    <dbReference type="NCBI Taxonomy" id="1576542"/>
    <lineage>
        <taxon>Eukaryota</taxon>
        <taxon>Fungi</taxon>
        <taxon>Dikarya</taxon>
        <taxon>Ascomycota</taxon>
        <taxon>Pezizomycotina</taxon>
        <taxon>Sordariomycetes</taxon>
        <taxon>Hypocreomycetidae</taxon>
        <taxon>Hypocreales</taxon>
        <taxon>Nectriaceae</taxon>
        <taxon>Thelonectria</taxon>
    </lineage>
</organism>
<dbReference type="EMBL" id="JAGPYM010000011">
    <property type="protein sequence ID" value="KAH6889461.1"/>
    <property type="molecule type" value="Genomic_DNA"/>
</dbReference>
<proteinExistence type="inferred from homology"/>
<accession>A0A9P8W3R3</accession>
<dbReference type="PANTHER" id="PTHR30575:SF0">
    <property type="entry name" value="XAA-ARG DIPEPTIDASE"/>
    <property type="match status" value="1"/>
</dbReference>
<dbReference type="InterPro" id="IPR052030">
    <property type="entry name" value="Peptidase_M20/M20A_hydrolases"/>
</dbReference>
<comment type="similarity">
    <text evidence="1 2">Belongs to the peptidase M20A family.</text>
</comment>
<dbReference type="GO" id="GO:0016805">
    <property type="term" value="F:dipeptidase activity"/>
    <property type="evidence" value="ECO:0007669"/>
    <property type="project" value="InterPro"/>
</dbReference>
<evidence type="ECO:0000256" key="2">
    <source>
        <dbReference type="PIRNR" id="PIRNR037226"/>
    </source>
</evidence>
<dbReference type="InterPro" id="IPR017144">
    <property type="entry name" value="Xaa-Arg_dipeptidase"/>
</dbReference>
<evidence type="ECO:0000313" key="5">
    <source>
        <dbReference type="Proteomes" id="UP000777438"/>
    </source>
</evidence>
<dbReference type="NCBIfam" id="TIGR01891">
    <property type="entry name" value="amidohydrolases"/>
    <property type="match status" value="1"/>
</dbReference>
<reference evidence="4 5" key="1">
    <citation type="journal article" date="2021" name="Nat. Commun.">
        <title>Genetic determinants of endophytism in the Arabidopsis root mycobiome.</title>
        <authorList>
            <person name="Mesny F."/>
            <person name="Miyauchi S."/>
            <person name="Thiergart T."/>
            <person name="Pickel B."/>
            <person name="Atanasova L."/>
            <person name="Karlsson M."/>
            <person name="Huettel B."/>
            <person name="Barry K.W."/>
            <person name="Haridas S."/>
            <person name="Chen C."/>
            <person name="Bauer D."/>
            <person name="Andreopoulos W."/>
            <person name="Pangilinan J."/>
            <person name="LaButti K."/>
            <person name="Riley R."/>
            <person name="Lipzen A."/>
            <person name="Clum A."/>
            <person name="Drula E."/>
            <person name="Henrissat B."/>
            <person name="Kohler A."/>
            <person name="Grigoriev I.V."/>
            <person name="Martin F.M."/>
            <person name="Hacquard S."/>
        </authorList>
    </citation>
    <scope>NUCLEOTIDE SEQUENCE [LARGE SCALE GENOMIC DNA]</scope>
    <source>
        <strain evidence="4 5">MPI-CAGE-CH-0241</strain>
    </source>
</reference>
<dbReference type="Gene3D" id="3.40.630.10">
    <property type="entry name" value="Zn peptidases"/>
    <property type="match status" value="1"/>
</dbReference>
<dbReference type="OrthoDB" id="6119954at2759"/>
<feature type="domain" description="Peptidase M20 dimerisation" evidence="3">
    <location>
        <begin position="183"/>
        <end position="275"/>
    </location>
</feature>
<keyword evidence="5" id="KW-1185">Reference proteome</keyword>
<comment type="caution">
    <text evidence="4">The sequence shown here is derived from an EMBL/GenBank/DDBJ whole genome shotgun (WGS) entry which is preliminary data.</text>
</comment>
<evidence type="ECO:0000256" key="1">
    <source>
        <dbReference type="ARBA" id="ARBA00006247"/>
    </source>
</evidence>
<dbReference type="SUPFAM" id="SSF53187">
    <property type="entry name" value="Zn-dependent exopeptidases"/>
    <property type="match status" value="1"/>
</dbReference>
<dbReference type="FunFam" id="3.30.70.360:FF:000004">
    <property type="entry name" value="Peptidase M20 domain-containing protein 2"/>
    <property type="match status" value="1"/>
</dbReference>
<dbReference type="SUPFAM" id="SSF55031">
    <property type="entry name" value="Bacterial exopeptidase dimerisation domain"/>
    <property type="match status" value="1"/>
</dbReference>
<dbReference type="Gene3D" id="3.30.70.360">
    <property type="match status" value="1"/>
</dbReference>
<dbReference type="PANTHER" id="PTHR30575">
    <property type="entry name" value="PEPTIDASE M20"/>
    <property type="match status" value="1"/>
</dbReference>
<dbReference type="Pfam" id="PF01546">
    <property type="entry name" value="Peptidase_M20"/>
    <property type="match status" value="1"/>
</dbReference>
<dbReference type="Pfam" id="PF07687">
    <property type="entry name" value="M20_dimer"/>
    <property type="match status" value="1"/>
</dbReference>
<dbReference type="AlphaFoldDB" id="A0A9P8W3R3"/>
<dbReference type="Proteomes" id="UP000777438">
    <property type="component" value="Unassembled WGS sequence"/>
</dbReference>
<dbReference type="InterPro" id="IPR002933">
    <property type="entry name" value="Peptidase_M20"/>
</dbReference>
<evidence type="ECO:0000259" key="3">
    <source>
        <dbReference type="Pfam" id="PF07687"/>
    </source>
</evidence>
<dbReference type="InterPro" id="IPR011650">
    <property type="entry name" value="Peptidase_M20_dimer"/>
</dbReference>
<dbReference type="InterPro" id="IPR017439">
    <property type="entry name" value="Amidohydrolase"/>
</dbReference>
<dbReference type="InterPro" id="IPR036264">
    <property type="entry name" value="Bact_exopeptidase_dim_dom"/>
</dbReference>
<protein>
    <recommendedName>
        <fullName evidence="2">Peptidase M20 domain-containing protein 2</fullName>
    </recommendedName>
</protein>